<dbReference type="OrthoDB" id="9805247at2"/>
<evidence type="ECO:0000313" key="2">
    <source>
        <dbReference type="Proteomes" id="UP000290849"/>
    </source>
</evidence>
<keyword evidence="2" id="KW-1185">Reference proteome</keyword>
<proteinExistence type="predicted"/>
<evidence type="ECO:0008006" key="3">
    <source>
        <dbReference type="Google" id="ProtNLM"/>
    </source>
</evidence>
<name>A0A4Q1HMC6_9BURK</name>
<dbReference type="EMBL" id="PYAL01000002">
    <property type="protein sequence ID" value="RXN91651.1"/>
    <property type="molecule type" value="Genomic_DNA"/>
</dbReference>
<gene>
    <name evidence="1" type="ORF">C7R54_07295</name>
</gene>
<evidence type="ECO:0000313" key="1">
    <source>
        <dbReference type="EMBL" id="RXN91651.1"/>
    </source>
</evidence>
<protein>
    <recommendedName>
        <fullName evidence="3">Nucleotidyltransferase family protein</fullName>
    </recommendedName>
</protein>
<sequence>MDALRAVRSLGLASWCIGAGVIRSLVWDSLHGFREPSHVQDVDVAYFAPDAAAYLDRELQRQLSVLNPALAWEVTNQAKVHEWLVDDAGHAVPPVDSLEGGLATWPEFATCVGVYLTSHDVVKVVAPYGLNDLFELQVRHNTCRASAATYLERVRSKQFRERWPRLTIFPPSPRSAIEDR</sequence>
<comment type="caution">
    <text evidence="1">The sequence shown here is derived from an EMBL/GenBank/DDBJ whole genome shotgun (WGS) entry which is preliminary data.</text>
</comment>
<dbReference type="PANTHER" id="PTHR39166:SF1">
    <property type="entry name" value="BLL1166 PROTEIN"/>
    <property type="match status" value="1"/>
</dbReference>
<dbReference type="Proteomes" id="UP000290849">
    <property type="component" value="Unassembled WGS sequence"/>
</dbReference>
<organism evidence="1 2">
    <name type="scientific">Achromobacter aloeverae</name>
    <dbReference type="NCBI Taxonomy" id="1750518"/>
    <lineage>
        <taxon>Bacteria</taxon>
        <taxon>Pseudomonadati</taxon>
        <taxon>Pseudomonadota</taxon>
        <taxon>Betaproteobacteria</taxon>
        <taxon>Burkholderiales</taxon>
        <taxon>Alcaligenaceae</taxon>
        <taxon>Achromobacter</taxon>
    </lineage>
</organism>
<accession>A0A4Q1HMC6</accession>
<dbReference type="PANTHER" id="PTHR39166">
    <property type="entry name" value="BLL1166 PROTEIN"/>
    <property type="match status" value="1"/>
</dbReference>
<dbReference type="AlphaFoldDB" id="A0A4Q1HMC6"/>
<dbReference type="InterPro" id="IPR009267">
    <property type="entry name" value="NTP_transf_6"/>
</dbReference>
<reference evidence="1 2" key="1">
    <citation type="journal article" date="2017" name="Int. J. Syst. Evol. Microbiol.">
        <title>Achromobacter aloeverae sp. nov., isolated from the root of Aloe vera (L.) Burm.f.</title>
        <authorList>
            <person name="Kuncharoen N."/>
            <person name="Muramatsu Y."/>
            <person name="Shibata C."/>
            <person name="Kamakura Y."/>
            <person name="Nakagawa Y."/>
            <person name="Tanasupawat S."/>
        </authorList>
    </citation>
    <scope>NUCLEOTIDE SEQUENCE [LARGE SCALE GENOMIC DNA]</scope>
    <source>
        <strain evidence="1 2">AVA-1</strain>
    </source>
</reference>
<dbReference type="Pfam" id="PF06042">
    <property type="entry name" value="NTP_transf_6"/>
    <property type="match status" value="1"/>
</dbReference>